<feature type="transmembrane region" description="Helical" evidence="1">
    <location>
        <begin position="109"/>
        <end position="132"/>
    </location>
</feature>
<keyword evidence="1" id="KW-0812">Transmembrane</keyword>
<comment type="caution">
    <text evidence="2">The sequence shown here is derived from an EMBL/GenBank/DDBJ whole genome shotgun (WGS) entry which is preliminary data.</text>
</comment>
<organism evidence="2 3">
    <name type="scientific">Caerostris darwini</name>
    <dbReference type="NCBI Taxonomy" id="1538125"/>
    <lineage>
        <taxon>Eukaryota</taxon>
        <taxon>Metazoa</taxon>
        <taxon>Ecdysozoa</taxon>
        <taxon>Arthropoda</taxon>
        <taxon>Chelicerata</taxon>
        <taxon>Arachnida</taxon>
        <taxon>Araneae</taxon>
        <taxon>Araneomorphae</taxon>
        <taxon>Entelegynae</taxon>
        <taxon>Araneoidea</taxon>
        <taxon>Araneidae</taxon>
        <taxon>Caerostris</taxon>
    </lineage>
</organism>
<name>A0AAV4QD13_9ARAC</name>
<evidence type="ECO:0000313" key="2">
    <source>
        <dbReference type="EMBL" id="GIY06231.1"/>
    </source>
</evidence>
<proteinExistence type="predicted"/>
<protein>
    <submittedName>
        <fullName evidence="2">Uncharacterized protein</fullName>
    </submittedName>
</protein>
<keyword evidence="1" id="KW-1133">Transmembrane helix</keyword>
<accession>A0AAV4QD13</accession>
<evidence type="ECO:0000256" key="1">
    <source>
        <dbReference type="SAM" id="Phobius"/>
    </source>
</evidence>
<gene>
    <name evidence="2" type="ORF">CDAR_532391</name>
</gene>
<dbReference type="Proteomes" id="UP001054837">
    <property type="component" value="Unassembled WGS sequence"/>
</dbReference>
<evidence type="ECO:0000313" key="3">
    <source>
        <dbReference type="Proteomes" id="UP001054837"/>
    </source>
</evidence>
<reference evidence="2 3" key="1">
    <citation type="submission" date="2021-06" db="EMBL/GenBank/DDBJ databases">
        <title>Caerostris darwini draft genome.</title>
        <authorList>
            <person name="Kono N."/>
            <person name="Arakawa K."/>
        </authorList>
    </citation>
    <scope>NUCLEOTIDE SEQUENCE [LARGE SCALE GENOMIC DNA]</scope>
</reference>
<dbReference type="AlphaFoldDB" id="A0AAV4QD13"/>
<keyword evidence="3" id="KW-1185">Reference proteome</keyword>
<sequence length="133" mass="16418">MEDPCVYLRYFQKQQMSETRFKEIRIARRREGFCWMYMQKLIEMDWWAGLFYGVLFARLPCEWLAAWQYFQRQQMSETGFKEIRMTRRSEEFCYMYMQKIIEMDWRPGLFLWICAVCPTFLCMVGCMTVSQFG</sequence>
<keyword evidence="1" id="KW-0472">Membrane</keyword>
<dbReference type="EMBL" id="BPLQ01004183">
    <property type="protein sequence ID" value="GIY06231.1"/>
    <property type="molecule type" value="Genomic_DNA"/>
</dbReference>